<protein>
    <submittedName>
        <fullName evidence="1">Uncharacterized protein</fullName>
    </submittedName>
</protein>
<accession>A0ABN6T4E0</accession>
<keyword evidence="2" id="KW-1185">Reference proteome</keyword>
<dbReference type="RefSeq" id="WP_281912094.1">
    <property type="nucleotide sequence ID" value="NZ_AP026966.1"/>
</dbReference>
<gene>
    <name evidence="1" type="ORF">MasN3_05360</name>
</gene>
<evidence type="ECO:0000313" key="1">
    <source>
        <dbReference type="EMBL" id="BDT57042.1"/>
    </source>
</evidence>
<organism evidence="1 2">
    <name type="scientific">Massilia varians</name>
    <dbReference type="NCBI Taxonomy" id="457921"/>
    <lineage>
        <taxon>Bacteria</taxon>
        <taxon>Pseudomonadati</taxon>
        <taxon>Pseudomonadota</taxon>
        <taxon>Betaproteobacteria</taxon>
        <taxon>Burkholderiales</taxon>
        <taxon>Oxalobacteraceae</taxon>
        <taxon>Telluria group</taxon>
        <taxon>Massilia</taxon>
    </lineage>
</organism>
<name>A0ABN6T4E0_9BURK</name>
<evidence type="ECO:0000313" key="2">
    <source>
        <dbReference type="Proteomes" id="UP001163336"/>
    </source>
</evidence>
<sequence>MATKDLQSIIFSAELMAGISKGVNQAVAESDAAGLRPAYAPARCQLQALHDLLEANRAADLAGLERVLPSAEEWNNRDNLTREQKLEHRRKVLAEKKEQERRQLAFHCAVADLLYQSGQPGTWIKREALKQIELWEKRNLCANYAWKWRECLAQPEEFGRAIMLQEDDRGVAMRCNSPFTAIAYVP</sequence>
<dbReference type="EMBL" id="AP026966">
    <property type="protein sequence ID" value="BDT57042.1"/>
    <property type="molecule type" value="Genomic_DNA"/>
</dbReference>
<reference evidence="1" key="1">
    <citation type="submission" date="2022-11" db="EMBL/GenBank/DDBJ databases">
        <title>Isolation and characterization of PLA-degrading bacterium Massilia sp. from Antarctic soil.</title>
        <authorList>
            <person name="Sato K."/>
            <person name="Gomez-Fuentes C."/>
            <person name="Ahmad S.A."/>
            <person name="Zulkharnain A."/>
        </authorList>
    </citation>
    <scope>NUCLEOTIDE SEQUENCE</scope>
    <source>
        <strain evidence="1">N-3</strain>
    </source>
</reference>
<proteinExistence type="predicted"/>
<dbReference type="Proteomes" id="UP001163336">
    <property type="component" value="Chromosome"/>
</dbReference>